<feature type="region of interest" description="Disordered" evidence="1">
    <location>
        <begin position="781"/>
        <end position="963"/>
    </location>
</feature>
<dbReference type="InterPro" id="IPR001611">
    <property type="entry name" value="Leu-rich_rpt"/>
</dbReference>
<evidence type="ECO:0000256" key="1">
    <source>
        <dbReference type="SAM" id="MobiDB-lite"/>
    </source>
</evidence>
<name>A0A8J9YZ24_BRALA</name>
<feature type="compositionally biased region" description="Polar residues" evidence="1">
    <location>
        <begin position="662"/>
        <end position="678"/>
    </location>
</feature>
<dbReference type="EMBL" id="OV696698">
    <property type="protein sequence ID" value="CAH1244190.1"/>
    <property type="molecule type" value="Genomic_DNA"/>
</dbReference>
<evidence type="ECO:0000313" key="2">
    <source>
        <dbReference type="EMBL" id="CAH1244190.1"/>
    </source>
</evidence>
<organism evidence="2 3">
    <name type="scientific">Branchiostoma lanceolatum</name>
    <name type="common">Common lancelet</name>
    <name type="synonym">Amphioxus lanceolatum</name>
    <dbReference type="NCBI Taxonomy" id="7740"/>
    <lineage>
        <taxon>Eukaryota</taxon>
        <taxon>Metazoa</taxon>
        <taxon>Chordata</taxon>
        <taxon>Cephalochordata</taxon>
        <taxon>Leptocardii</taxon>
        <taxon>Amphioxiformes</taxon>
        <taxon>Branchiostomatidae</taxon>
        <taxon>Branchiostoma</taxon>
    </lineage>
</organism>
<dbReference type="PANTHER" id="PTHR46759:SF2">
    <property type="match status" value="1"/>
</dbReference>
<feature type="compositionally biased region" description="Basic and acidic residues" evidence="1">
    <location>
        <begin position="840"/>
        <end position="859"/>
    </location>
</feature>
<keyword evidence="3" id="KW-1185">Reference proteome</keyword>
<feature type="region of interest" description="Disordered" evidence="1">
    <location>
        <begin position="628"/>
        <end position="678"/>
    </location>
</feature>
<evidence type="ECO:0000313" key="3">
    <source>
        <dbReference type="Proteomes" id="UP000838412"/>
    </source>
</evidence>
<feature type="compositionally biased region" description="Low complexity" evidence="1">
    <location>
        <begin position="910"/>
        <end position="919"/>
    </location>
</feature>
<feature type="compositionally biased region" description="Basic and acidic residues" evidence="1">
    <location>
        <begin position="881"/>
        <end position="898"/>
    </location>
</feature>
<dbReference type="AlphaFoldDB" id="A0A8J9YZ24"/>
<dbReference type="Proteomes" id="UP000838412">
    <property type="component" value="Chromosome 13"/>
</dbReference>
<dbReference type="InterPro" id="IPR032675">
    <property type="entry name" value="LRR_dom_sf"/>
</dbReference>
<dbReference type="InterPro" id="IPR042655">
    <property type="entry name" value="LRC72"/>
</dbReference>
<dbReference type="Gene3D" id="3.80.10.10">
    <property type="entry name" value="Ribonuclease Inhibitor"/>
    <property type="match status" value="1"/>
</dbReference>
<feature type="compositionally biased region" description="Acidic residues" evidence="1">
    <location>
        <begin position="781"/>
        <end position="798"/>
    </location>
</feature>
<dbReference type="OrthoDB" id="5954088at2759"/>
<feature type="compositionally biased region" description="Acidic residues" evidence="1">
    <location>
        <begin position="865"/>
        <end position="879"/>
    </location>
</feature>
<dbReference type="SUPFAM" id="SSF52058">
    <property type="entry name" value="L domain-like"/>
    <property type="match status" value="1"/>
</dbReference>
<accession>A0A8J9YZ24</accession>
<dbReference type="PROSITE" id="PS51450">
    <property type="entry name" value="LRR"/>
    <property type="match status" value="1"/>
</dbReference>
<protein>
    <submittedName>
        <fullName evidence="2">LRRC6 protein</fullName>
    </submittedName>
</protein>
<feature type="region of interest" description="Disordered" evidence="1">
    <location>
        <begin position="1017"/>
        <end position="1200"/>
    </location>
</feature>
<sequence length="1200" mass="133518">MRISRQMLRSRAGISPKLAEWLDLSDLGIVLLEKLNMCPRLQALHLRGNHIETVQGLEACANIWYLDLSNNGVRFLDGLSRFVAIGTLILSNNDLTWEEVGKLRQLHILELCLHGNAQLEKDTYYRIHVIDCLPHVWMLDGRLVTSAERLQVTQFFQDSALTDHPVRHKLSIGFTPTVFKSLELYGIFGEKTTHLRSRFPLTDTMNIDLDRRRLKYLAFNVQEDLLLEREYSRRTSDVPICPTFLEDLIDMRQHDRERCNMLLLLFVASLEFSIPAYLMKETLEVAKLDYLGVLETMSMFLLPRDVRCRVVSILLSAVKMDRDSKEEGGLYDKLYLCLYYTVSELIRRGQLDGVRQRRGSGLTTDSRQGRRKGTLYKEYRCLLASEVVQLFCIVPAFYEFIDKDPGVRTMLCIATADDDICARIGEIIDKIRSDQVGWRESLQLQGDVRRMFEETSEYILHRIQTNSRNIDVINAKIPPKSQEHYILNTQRALPKRPQSSPIYASTQLFKGKRTETLIRQKPRVMSSRSPRSLSGAKPVIHIGDQVLLGPQNTARVIALPEQDIALVQMDAIPAANGSIVIQLDDLEQHYCYIDTHDLVWDHLTSVWKPVGTKGDRITIHNVDADPSKAKVPPLGTAPSPVGGGSPLHASLTNLSMGLPASPQGSDSSGRESTTSLKTPTMPRAMSLILRDKLDLKLDVSEEVLKTTVFMRSLSQDDMAKSEGSDPPLVPSVESTENVEAVLYDCIKNAVETLPRFSRAETPDGAQQDSPEQRVVTTVIPEEPEDAQEENQGGEEDQGGLEAAKEAQTPEGGLEMEEGGEAQAEGGEAQAEGGEEQAEGVEVHEPEGEENEKTLEKDETTGEAAGDGEEKEEDAGDGGEQEPIRAEENHVEQEEKQEGDGVNSGEHTGEDTSAQEAAASSERETSTDTSTVLQSPPPPPTRENTSDSLEEKPAAPLSINITSRSELERKSLDLHIDLEALGQGSKLTGLERPKTVHAFRLKSAKSSAVRVARPMTAFPCPMSRSLDDDRPWSASSYQRQRTEAWKSMTDVGTSTRPEPILEAPPPQRPSSPIAASKPSRHNPSYYKTAENWLAGGRDLYQERRRPKSSHVPGYLEGLSPRPASAAAALTFRRGKSPPPKSAPPSRDSQNGRLSRGSDMSDIPTLPDYPTQARLHHSSNVRQLGTPPFIRRGSSPADMTYR</sequence>
<dbReference type="PANTHER" id="PTHR46759">
    <property type="entry name" value="LEUCINE-RICH REPEAT-CONTAINING PROTEIN 72"/>
    <property type="match status" value="1"/>
</dbReference>
<reference evidence="2" key="1">
    <citation type="submission" date="2022-01" db="EMBL/GenBank/DDBJ databases">
        <authorList>
            <person name="Braso-Vives M."/>
        </authorList>
    </citation>
    <scope>NUCLEOTIDE SEQUENCE</scope>
</reference>
<feature type="compositionally biased region" description="Low complexity" evidence="1">
    <location>
        <begin position="820"/>
        <end position="831"/>
    </location>
</feature>
<gene>
    <name evidence="2" type="primary">LRRC6</name>
    <name evidence="2" type="ORF">BLAG_LOCUS6897</name>
</gene>
<proteinExistence type="predicted"/>